<dbReference type="Proteomes" id="UP000006461">
    <property type="component" value="Chromosome"/>
</dbReference>
<name>I4EUF8_MODI5</name>
<reference evidence="2 3" key="1">
    <citation type="journal article" date="2012" name="J. Bacteriol.">
        <title>Genome Sequence of Radiation-Resistant Modestobacter marinus Strain BC501, a Representative Actinobacterium That Thrives on Calcareous Stone Surfaces.</title>
        <authorList>
            <person name="Normand P."/>
            <person name="Gury J."/>
            <person name="Pujic P."/>
            <person name="Chouaia B."/>
            <person name="Crotti E."/>
            <person name="Brusetti L."/>
            <person name="Daffonchio D."/>
            <person name="Vacherie B."/>
            <person name="Barbe V."/>
            <person name="Medigue C."/>
            <person name="Calteau A."/>
            <person name="Ghodhbane-Gtari F."/>
            <person name="Essoussi I."/>
            <person name="Nouioui I."/>
            <person name="Abbassi-Ghozzi I."/>
            <person name="Gtari M."/>
        </authorList>
    </citation>
    <scope>NUCLEOTIDE SEQUENCE [LARGE SCALE GENOMIC DNA]</scope>
    <source>
        <strain evidence="3">BC 501</strain>
    </source>
</reference>
<dbReference type="HOGENOM" id="CLU_2991774_0_0_11"/>
<keyword evidence="3" id="KW-1185">Reference proteome</keyword>
<accession>I4EUF8</accession>
<evidence type="ECO:0000256" key="1">
    <source>
        <dbReference type="SAM" id="MobiDB-lite"/>
    </source>
</evidence>
<feature type="region of interest" description="Disordered" evidence="1">
    <location>
        <begin position="19"/>
        <end position="39"/>
    </location>
</feature>
<protein>
    <submittedName>
        <fullName evidence="2">Uncharacterized protein</fullName>
    </submittedName>
</protein>
<evidence type="ECO:0000313" key="2">
    <source>
        <dbReference type="EMBL" id="CCH87021.1"/>
    </source>
</evidence>
<organism evidence="2 3">
    <name type="scientific">Modestobacter italicus (strain DSM 44449 / CECT 9708 / BC 501)</name>
    <dbReference type="NCBI Taxonomy" id="2732864"/>
    <lineage>
        <taxon>Bacteria</taxon>
        <taxon>Bacillati</taxon>
        <taxon>Actinomycetota</taxon>
        <taxon>Actinomycetes</taxon>
        <taxon>Geodermatophilales</taxon>
        <taxon>Geodermatophilaceae</taxon>
        <taxon>Modestobacter</taxon>
    </lineage>
</organism>
<gene>
    <name evidence="2" type="ordered locus">MODMU_1576</name>
</gene>
<dbReference type="AlphaFoldDB" id="I4EUF8"/>
<dbReference type="STRING" id="477641.MODMU_1576"/>
<evidence type="ECO:0000313" key="3">
    <source>
        <dbReference type="Proteomes" id="UP000006461"/>
    </source>
</evidence>
<dbReference type="EMBL" id="FO203431">
    <property type="protein sequence ID" value="CCH87021.1"/>
    <property type="molecule type" value="Genomic_DNA"/>
</dbReference>
<dbReference type="KEGG" id="mmar:MODMU_1576"/>
<proteinExistence type="predicted"/>
<sequence length="57" mass="6288">MTDERLTFRVERHTSTGWQVVDAGSRERSGYRGPGKRTSDIELENRAPAVLSAVAGI</sequence>